<sequence length="171" mass="18468">MRARTVLLAALPTLWLALPPGAVAQPNQGPPMPNMPPASDAPANRPTAANPNPMTPSPRAPDMQTYVGMLQKAADDLRREIPQAESSGRTTQAGAMSPALIQLMQAMREARSAAERAPESFTDNPVFKDGVREMRERFTDITSRQEEQPRALDAARSTLAALERIRQAAGS</sequence>
<comment type="caution">
    <text evidence="3">The sequence shown here is derived from an EMBL/GenBank/DDBJ whole genome shotgun (WGS) entry which is preliminary data.</text>
</comment>
<evidence type="ECO:0000313" key="3">
    <source>
        <dbReference type="EMBL" id="MBP0491155.1"/>
    </source>
</evidence>
<reference evidence="3" key="1">
    <citation type="submission" date="2021-03" db="EMBL/GenBank/DDBJ databases">
        <authorList>
            <person name="So Y."/>
        </authorList>
    </citation>
    <scope>NUCLEOTIDE SEQUENCE</scope>
    <source>
        <strain evidence="3">SG15</strain>
    </source>
</reference>
<keyword evidence="4" id="KW-1185">Reference proteome</keyword>
<evidence type="ECO:0000256" key="1">
    <source>
        <dbReference type="SAM" id="MobiDB-lite"/>
    </source>
</evidence>
<evidence type="ECO:0000256" key="2">
    <source>
        <dbReference type="SAM" id="SignalP"/>
    </source>
</evidence>
<accession>A0A940S3N3</accession>
<proteinExistence type="predicted"/>
<feature type="signal peptide" evidence="2">
    <location>
        <begin position="1"/>
        <end position="24"/>
    </location>
</feature>
<feature type="region of interest" description="Disordered" evidence="1">
    <location>
        <begin position="25"/>
        <end position="62"/>
    </location>
</feature>
<keyword evidence="2" id="KW-0732">Signal</keyword>
<dbReference type="EMBL" id="JAGIZA010000001">
    <property type="protein sequence ID" value="MBP0491155.1"/>
    <property type="molecule type" value="Genomic_DNA"/>
</dbReference>
<feature type="chain" id="PRO_5037971000" evidence="2">
    <location>
        <begin position="25"/>
        <end position="171"/>
    </location>
</feature>
<evidence type="ECO:0000313" key="4">
    <source>
        <dbReference type="Proteomes" id="UP000677537"/>
    </source>
</evidence>
<feature type="compositionally biased region" description="Low complexity" evidence="1">
    <location>
        <begin position="37"/>
        <end position="52"/>
    </location>
</feature>
<name>A0A940S3N3_9PROT</name>
<protein>
    <submittedName>
        <fullName evidence="3">Uncharacterized protein</fullName>
    </submittedName>
</protein>
<dbReference type="Proteomes" id="UP000677537">
    <property type="component" value="Unassembled WGS sequence"/>
</dbReference>
<dbReference type="RefSeq" id="WP_209369644.1">
    <property type="nucleotide sequence ID" value="NZ_JAGIZA010000001.1"/>
</dbReference>
<gene>
    <name evidence="3" type="ORF">J5Y10_00015</name>
</gene>
<organism evidence="3 4">
    <name type="scientific">Roseomonas indoligenes</name>
    <dbReference type="NCBI Taxonomy" id="2820811"/>
    <lineage>
        <taxon>Bacteria</taxon>
        <taxon>Pseudomonadati</taxon>
        <taxon>Pseudomonadota</taxon>
        <taxon>Alphaproteobacteria</taxon>
        <taxon>Acetobacterales</taxon>
        <taxon>Roseomonadaceae</taxon>
        <taxon>Roseomonas</taxon>
    </lineage>
</organism>
<dbReference type="AlphaFoldDB" id="A0A940S3N3"/>